<organism evidence="2 3">
    <name type="scientific">Faecalicatena faecalis</name>
    <dbReference type="NCBI Taxonomy" id="2726362"/>
    <lineage>
        <taxon>Bacteria</taxon>
        <taxon>Bacillati</taxon>
        <taxon>Bacillota</taxon>
        <taxon>Clostridia</taxon>
        <taxon>Lachnospirales</taxon>
        <taxon>Lachnospiraceae</taxon>
        <taxon>Faecalicatena</taxon>
    </lineage>
</organism>
<sequence>MSIIDEINAQKKEKNAVILAHYYVSPEIQDIADYIGDSFYLSKVAVGLKEQTIVFCGVSFMGESAKILNPEKTVLMPDMSADCAMAHMADEETIKKVRAEYDDLAVVCYINSTAELKELSDVCVTSANAVKIVKALPNKNIFFIPDRNLAHFVAEQVPEKHFVYNEGYCPVHEQMRIDEILHAKEMHPEAEILTHPECPKAVLKLSDYIGSTSGIIDYAVKSECQEFIICTENGVRHKLEQDNPGKKFYFTETEPVCQDMKTITLEKILHVLKTGENEVHVSDSRRENSRKPLEKMLELAK</sequence>
<dbReference type="PANTHER" id="PTHR30573">
    <property type="entry name" value="QUINOLINATE SYNTHETASE A"/>
    <property type="match status" value="1"/>
</dbReference>
<keyword evidence="2" id="KW-0808">Transferase</keyword>
<reference evidence="2 3" key="1">
    <citation type="submission" date="2021-06" db="EMBL/GenBank/DDBJ databases">
        <title>Faecalicatena sp. nov. isolated from porcine feces.</title>
        <authorList>
            <person name="Oh B.S."/>
            <person name="Lee J.H."/>
        </authorList>
    </citation>
    <scope>NUCLEOTIDE SEQUENCE [LARGE SCALE GENOMIC DNA]</scope>
    <source>
        <strain evidence="2 3">AGMB00832</strain>
    </source>
</reference>
<dbReference type="EMBL" id="JABACJ020000011">
    <property type="protein sequence ID" value="MBU3876648.1"/>
    <property type="molecule type" value="Genomic_DNA"/>
</dbReference>
<protein>
    <recommendedName>
        <fullName evidence="1">Quinolinate synthase</fullName>
        <ecNumber evidence="1">2.5.1.72</ecNumber>
    </recommendedName>
</protein>
<dbReference type="RefSeq" id="WP_216242178.1">
    <property type="nucleotide sequence ID" value="NZ_JABACJ020000011.1"/>
</dbReference>
<dbReference type="GO" id="GO:0016740">
    <property type="term" value="F:transferase activity"/>
    <property type="evidence" value="ECO:0007669"/>
    <property type="project" value="UniProtKB-KW"/>
</dbReference>
<name>A0ABS6D4Z1_9FIRM</name>
<accession>A0ABS6D4Z1</accession>
<keyword evidence="3" id="KW-1185">Reference proteome</keyword>
<dbReference type="EC" id="2.5.1.72" evidence="1"/>
<dbReference type="Pfam" id="PF02445">
    <property type="entry name" value="NadA"/>
    <property type="match status" value="1"/>
</dbReference>
<dbReference type="PANTHER" id="PTHR30573:SF0">
    <property type="entry name" value="QUINOLINATE SYNTHASE, CHLOROPLASTIC"/>
    <property type="match status" value="1"/>
</dbReference>
<evidence type="ECO:0000313" key="2">
    <source>
        <dbReference type="EMBL" id="MBU3876648.1"/>
    </source>
</evidence>
<comment type="caution">
    <text evidence="2">The sequence shown here is derived from an EMBL/GenBank/DDBJ whole genome shotgun (WGS) entry which is preliminary data.</text>
</comment>
<evidence type="ECO:0000313" key="3">
    <source>
        <dbReference type="Proteomes" id="UP000723714"/>
    </source>
</evidence>
<dbReference type="NCBIfam" id="TIGR00550">
    <property type="entry name" value="nadA"/>
    <property type="match status" value="1"/>
</dbReference>
<dbReference type="Proteomes" id="UP000723714">
    <property type="component" value="Unassembled WGS sequence"/>
</dbReference>
<gene>
    <name evidence="2" type="primary">nadA</name>
    <name evidence="2" type="ORF">HGO97_012620</name>
</gene>
<evidence type="ECO:0000256" key="1">
    <source>
        <dbReference type="NCBIfam" id="TIGR00550"/>
    </source>
</evidence>
<proteinExistence type="predicted"/>
<dbReference type="NCBIfam" id="NF006878">
    <property type="entry name" value="PRK09375.1-2"/>
    <property type="match status" value="1"/>
</dbReference>
<dbReference type="InterPro" id="IPR003473">
    <property type="entry name" value="NadA"/>
</dbReference>